<evidence type="ECO:0000313" key="6">
    <source>
        <dbReference type="Proteomes" id="UP000811609"/>
    </source>
</evidence>
<dbReference type="InterPro" id="IPR002495">
    <property type="entry name" value="Glyco_trans_8"/>
</dbReference>
<organism evidence="5 6">
    <name type="scientific">Carya illinoinensis</name>
    <name type="common">Pecan</name>
    <dbReference type="NCBI Taxonomy" id="32201"/>
    <lineage>
        <taxon>Eukaryota</taxon>
        <taxon>Viridiplantae</taxon>
        <taxon>Streptophyta</taxon>
        <taxon>Embryophyta</taxon>
        <taxon>Tracheophyta</taxon>
        <taxon>Spermatophyta</taxon>
        <taxon>Magnoliopsida</taxon>
        <taxon>eudicotyledons</taxon>
        <taxon>Gunneridae</taxon>
        <taxon>Pentapetalae</taxon>
        <taxon>rosids</taxon>
        <taxon>fabids</taxon>
        <taxon>Fagales</taxon>
        <taxon>Juglandaceae</taxon>
        <taxon>Carya</taxon>
    </lineage>
</organism>
<feature type="region of interest" description="Disordered" evidence="4">
    <location>
        <begin position="57"/>
        <end position="76"/>
    </location>
</feature>
<dbReference type="EMBL" id="CM031811">
    <property type="protein sequence ID" value="KAG6660377.1"/>
    <property type="molecule type" value="Genomic_DNA"/>
</dbReference>
<protein>
    <recommendedName>
        <fullName evidence="3">Hexosyltransferase</fullName>
        <ecNumber evidence="3">2.4.1.-</ecNumber>
    </recommendedName>
</protein>
<evidence type="ECO:0000313" key="5">
    <source>
        <dbReference type="EMBL" id="KAG6660377.1"/>
    </source>
</evidence>
<proteinExistence type="inferred from homology"/>
<dbReference type="GO" id="GO:0016757">
    <property type="term" value="F:glycosyltransferase activity"/>
    <property type="evidence" value="ECO:0007669"/>
    <property type="project" value="UniProtKB-KW"/>
</dbReference>
<evidence type="ECO:0000256" key="1">
    <source>
        <dbReference type="ARBA" id="ARBA00022676"/>
    </source>
</evidence>
<keyword evidence="2" id="KW-0808">Transferase</keyword>
<accession>A0A8T1R0Y4</accession>
<dbReference type="AlphaFoldDB" id="A0A8T1R0Y4"/>
<evidence type="ECO:0000256" key="2">
    <source>
        <dbReference type="ARBA" id="ARBA00022679"/>
    </source>
</evidence>
<dbReference type="Pfam" id="PF01501">
    <property type="entry name" value="Glyco_transf_8"/>
    <property type="match status" value="1"/>
</dbReference>
<reference evidence="5" key="1">
    <citation type="submission" date="2020-12" db="EMBL/GenBank/DDBJ databases">
        <title>WGS assembly of Carya illinoinensis cv. Pawnee.</title>
        <authorList>
            <person name="Platts A."/>
            <person name="Shu S."/>
            <person name="Wright S."/>
            <person name="Barry K."/>
            <person name="Edger P."/>
            <person name="Pires J.C."/>
            <person name="Schmutz J."/>
        </authorList>
    </citation>
    <scope>NUCLEOTIDE SEQUENCE</scope>
    <source>
        <tissue evidence="5">Leaf</tissue>
    </source>
</reference>
<evidence type="ECO:0000256" key="3">
    <source>
        <dbReference type="RuleBase" id="RU362027"/>
    </source>
</evidence>
<keyword evidence="1" id="KW-0328">Glycosyltransferase</keyword>
<evidence type="ECO:0000256" key="4">
    <source>
        <dbReference type="SAM" id="MobiDB-lite"/>
    </source>
</evidence>
<keyword evidence="6" id="KW-1185">Reference proteome</keyword>
<gene>
    <name evidence="5" type="ORF">CIPAW_03G101800</name>
</gene>
<dbReference type="EC" id="2.4.1.-" evidence="3"/>
<comment type="caution">
    <text evidence="5">The sequence shown here is derived from an EMBL/GenBank/DDBJ whole genome shotgun (WGS) entry which is preliminary data.</text>
</comment>
<dbReference type="Proteomes" id="UP000811609">
    <property type="component" value="Chromosome 3"/>
</dbReference>
<sequence length="76" mass="8760">MIYLDGDIQVFENIDHLSDLPDNYCYAMMDHFCEKTWRHSPHTRLVIDSSALARSSGPFKNLKTTPPTPFSEQVVM</sequence>
<name>A0A8T1R0Y4_CARIL</name>
<comment type="similarity">
    <text evidence="3">Belongs to the glycosyltransferase 8 family.</text>
</comment>